<organism evidence="2 3">
    <name type="scientific">Marivirga salinarum</name>
    <dbReference type="NCBI Taxonomy" id="3059078"/>
    <lineage>
        <taxon>Bacteria</taxon>
        <taxon>Pseudomonadati</taxon>
        <taxon>Bacteroidota</taxon>
        <taxon>Cytophagia</taxon>
        <taxon>Cytophagales</taxon>
        <taxon>Marivirgaceae</taxon>
        <taxon>Marivirga</taxon>
    </lineage>
</organism>
<dbReference type="KEGG" id="msaa:QYS49_38040"/>
<evidence type="ECO:0000313" key="3">
    <source>
        <dbReference type="Proteomes" id="UP001230496"/>
    </source>
</evidence>
<name>A0AA51RC69_9BACT</name>
<protein>
    <recommendedName>
        <fullName evidence="1">Serine/threonine specific protein phosphatases domain-containing protein</fullName>
    </recommendedName>
</protein>
<feature type="domain" description="Serine/threonine specific protein phosphatases" evidence="1">
    <location>
        <begin position="234"/>
        <end position="239"/>
    </location>
</feature>
<dbReference type="AlphaFoldDB" id="A0AA51RC69"/>
<dbReference type="InterPro" id="IPR006186">
    <property type="entry name" value="Ser/Thr-sp_prot-phosphatase"/>
</dbReference>
<evidence type="ECO:0000313" key="2">
    <source>
        <dbReference type="EMBL" id="WMN11343.1"/>
    </source>
</evidence>
<proteinExistence type="predicted"/>
<dbReference type="RefSeq" id="WP_308348399.1">
    <property type="nucleotide sequence ID" value="NZ_CP129971.1"/>
</dbReference>
<sequence length="438" mass="49519">MIKRSYIYILLWIPIVYACQLDPLPEDELPSFNKLYAVSENVEAVDFICKPDQSGYIILGNLKTNENSDIFLIDVSPDGMQRKLNRITTPFFDEAVKLKINEVDNSIIILGNRRTEATQANVYQNILLKANMEGVPVKAENALDSDSIEAEIKIITDNQNSPYKLNDFIIVPPHLITVGSIRQSPTGNFSEITRIYDWNSINFSDTSDVDILMTRQKPEMGQIPYNNSRNLKVLKGNHENAIYEVFGQSFRGNPNDESIESSDNISWNIYTSIQSSASEPIFIGTDKNEAFGNVLYHSNRKTYIAGNYTSEDQNSLFLITKEYNGRNNNTNQNIYSFAEYGTKISSLTEDAEQNIIIATIEEGTLNNISYLLKFSPSGAPIEVMNENQEMEIKNIQFPSTGFYNIKKIESETNNTVVILSQKAFENNSTAIGLMKIKF</sequence>
<dbReference type="GO" id="GO:0016787">
    <property type="term" value="F:hydrolase activity"/>
    <property type="evidence" value="ECO:0007669"/>
    <property type="project" value="InterPro"/>
</dbReference>
<dbReference type="Proteomes" id="UP001230496">
    <property type="component" value="Chromosome"/>
</dbReference>
<evidence type="ECO:0000259" key="1">
    <source>
        <dbReference type="PROSITE" id="PS00125"/>
    </source>
</evidence>
<accession>A0AA51RC69</accession>
<gene>
    <name evidence="2" type="ORF">QYS49_38040</name>
</gene>
<dbReference type="EMBL" id="CP129971">
    <property type="protein sequence ID" value="WMN11343.1"/>
    <property type="molecule type" value="Genomic_DNA"/>
</dbReference>
<dbReference type="PROSITE" id="PS51257">
    <property type="entry name" value="PROKAR_LIPOPROTEIN"/>
    <property type="match status" value="1"/>
</dbReference>
<dbReference type="PROSITE" id="PS00125">
    <property type="entry name" value="SER_THR_PHOSPHATASE"/>
    <property type="match status" value="1"/>
</dbReference>
<reference evidence="2 3" key="1">
    <citation type="submission" date="2023-08" db="EMBL/GenBank/DDBJ databases">
        <title>Comparative genomics and taxonomic characterization of three novel marine species of genus Marivirga.</title>
        <authorList>
            <person name="Muhammad N."/>
            <person name="Kim S.-G."/>
        </authorList>
    </citation>
    <scope>NUCLEOTIDE SEQUENCE [LARGE SCALE GENOMIC DNA]</scope>
    <source>
        <strain evidence="2 3">BDSF4-3</strain>
    </source>
</reference>
<keyword evidence="3" id="KW-1185">Reference proteome</keyword>